<dbReference type="GO" id="GO:0005524">
    <property type="term" value="F:ATP binding"/>
    <property type="evidence" value="ECO:0007669"/>
    <property type="project" value="UniProtKB-KW"/>
</dbReference>
<keyword evidence="1" id="KW-0547">Nucleotide-binding</keyword>
<dbReference type="InterPro" id="IPR025662">
    <property type="entry name" value="Sigma_54_int_dom_ATP-bd_1"/>
</dbReference>
<dbReference type="Pfam" id="PF00158">
    <property type="entry name" value="Sigma54_activat"/>
    <property type="match status" value="1"/>
</dbReference>
<dbReference type="PANTHER" id="PTHR32071:SF57">
    <property type="entry name" value="C4-DICARBOXYLATE TRANSPORT TRANSCRIPTIONAL REGULATORY PROTEIN DCTD"/>
    <property type="match status" value="1"/>
</dbReference>
<name>A0A3S9SUZ7_9FIRM</name>
<dbReference type="InterPro" id="IPR058031">
    <property type="entry name" value="AAA_lid_NorR"/>
</dbReference>
<dbReference type="PROSITE" id="PS00676">
    <property type="entry name" value="SIGMA54_INTERACT_2"/>
    <property type="match status" value="1"/>
</dbReference>
<reference evidence="7 8" key="1">
    <citation type="submission" date="2016-07" db="EMBL/GenBank/DDBJ databases">
        <title>Genome and transcriptome analysis of iron-reducing fermentative bacteria Anoxybacter fermentans.</title>
        <authorList>
            <person name="Zeng X."/>
            <person name="Shao Z."/>
        </authorList>
    </citation>
    <scope>NUCLEOTIDE SEQUENCE [LARGE SCALE GENOMIC DNA]</scope>
    <source>
        <strain evidence="7 8">DY22613</strain>
    </source>
</reference>
<dbReference type="Gene3D" id="1.10.8.60">
    <property type="match status" value="1"/>
</dbReference>
<dbReference type="FunFam" id="3.40.50.300:FF:000006">
    <property type="entry name" value="DNA-binding transcriptional regulator NtrC"/>
    <property type="match status" value="1"/>
</dbReference>
<dbReference type="Pfam" id="PF25601">
    <property type="entry name" value="AAA_lid_14"/>
    <property type="match status" value="1"/>
</dbReference>
<feature type="domain" description="Sigma-54 factor interaction" evidence="6">
    <location>
        <begin position="137"/>
        <end position="366"/>
    </location>
</feature>
<accession>A0A3S9SUZ7</accession>
<evidence type="ECO:0000256" key="4">
    <source>
        <dbReference type="ARBA" id="ARBA00023125"/>
    </source>
</evidence>
<dbReference type="InterPro" id="IPR003593">
    <property type="entry name" value="AAA+_ATPase"/>
</dbReference>
<dbReference type="Proteomes" id="UP000267250">
    <property type="component" value="Chromosome"/>
</dbReference>
<dbReference type="Pfam" id="PF02954">
    <property type="entry name" value="HTH_8"/>
    <property type="match status" value="1"/>
</dbReference>
<dbReference type="PRINTS" id="PR01590">
    <property type="entry name" value="HTHFIS"/>
</dbReference>
<dbReference type="Gene3D" id="3.40.50.300">
    <property type="entry name" value="P-loop containing nucleotide triphosphate hydrolases"/>
    <property type="match status" value="1"/>
</dbReference>
<keyword evidence="2" id="KW-0067">ATP-binding</keyword>
<dbReference type="PROSITE" id="PS50045">
    <property type="entry name" value="SIGMA54_INTERACT_4"/>
    <property type="match status" value="1"/>
</dbReference>
<dbReference type="PROSITE" id="PS00675">
    <property type="entry name" value="SIGMA54_INTERACT_1"/>
    <property type="match status" value="1"/>
</dbReference>
<evidence type="ECO:0000256" key="5">
    <source>
        <dbReference type="ARBA" id="ARBA00023163"/>
    </source>
</evidence>
<keyword evidence="3" id="KW-0805">Transcription regulation</keyword>
<evidence type="ECO:0000259" key="6">
    <source>
        <dbReference type="PROSITE" id="PS50045"/>
    </source>
</evidence>
<sequence length="484" mass="55506">MDEVKILNILGNELLVGIAFVTVDGKINFANQLFCEIANNHDLIGMDFSVLDFTRVKELFYTGKNQISRVATINGERYLIHEKIVKDDQNMKGAIILLIPIESEIIKRICQQYSAIKKLDKSEKNQKSISKYTIKDLKGKSCFIQNLREQIYKVSQFDSSILITGESGTGKELVAHAIHSLSKRRNGPFIIVNCGALPEQIAEAELFGYEEGSFTGAKKGGRIGKFEAADGGTIFLDEIGDLPKSIQVKILRVLQEREIQRVGSHLVKKVDIRIIAATNRNLEEMIQSGDLREDLFYRLNVIRLHLVPLRERREDIPELTYFFLDKLNKKYLMNKKITEAAVEYLQKQRWPGNIRQLHNMIEHAFVISGNIIDIDDFIILENENNNYNLNANIEDDLNSQLEKLEKSLIIKALEKANWNKTQAADLLGIHRTSLYQKLEKYGLKKNESKNIMVSFYLIDVEIEMNRKIFYSKKVKSFSLSNISK</sequence>
<dbReference type="SUPFAM" id="SSF46689">
    <property type="entry name" value="Homeodomain-like"/>
    <property type="match status" value="1"/>
</dbReference>
<proteinExistence type="predicted"/>
<dbReference type="InterPro" id="IPR002078">
    <property type="entry name" value="Sigma_54_int"/>
</dbReference>
<dbReference type="PROSITE" id="PS00688">
    <property type="entry name" value="SIGMA54_INTERACT_3"/>
    <property type="match status" value="1"/>
</dbReference>
<dbReference type="GO" id="GO:0006355">
    <property type="term" value="P:regulation of DNA-templated transcription"/>
    <property type="evidence" value="ECO:0007669"/>
    <property type="project" value="InterPro"/>
</dbReference>
<dbReference type="KEGG" id="aft:BBF96_01015"/>
<dbReference type="PANTHER" id="PTHR32071">
    <property type="entry name" value="TRANSCRIPTIONAL REGULATORY PROTEIN"/>
    <property type="match status" value="1"/>
</dbReference>
<dbReference type="SMART" id="SM00382">
    <property type="entry name" value="AAA"/>
    <property type="match status" value="1"/>
</dbReference>
<dbReference type="GO" id="GO:0043565">
    <property type="term" value="F:sequence-specific DNA binding"/>
    <property type="evidence" value="ECO:0007669"/>
    <property type="project" value="InterPro"/>
</dbReference>
<dbReference type="Gene3D" id="1.10.10.60">
    <property type="entry name" value="Homeodomain-like"/>
    <property type="match status" value="1"/>
</dbReference>
<keyword evidence="5" id="KW-0804">Transcription</keyword>
<dbReference type="OrthoDB" id="9803970at2"/>
<dbReference type="EMBL" id="CP016379">
    <property type="protein sequence ID" value="AZR72094.1"/>
    <property type="molecule type" value="Genomic_DNA"/>
</dbReference>
<dbReference type="InterPro" id="IPR027417">
    <property type="entry name" value="P-loop_NTPase"/>
</dbReference>
<organism evidence="7 8">
    <name type="scientific">Anoxybacter fermentans</name>
    <dbReference type="NCBI Taxonomy" id="1323375"/>
    <lineage>
        <taxon>Bacteria</taxon>
        <taxon>Bacillati</taxon>
        <taxon>Bacillota</taxon>
        <taxon>Clostridia</taxon>
        <taxon>Halanaerobiales</taxon>
        <taxon>Anoxybacter</taxon>
    </lineage>
</organism>
<dbReference type="CDD" id="cd00009">
    <property type="entry name" value="AAA"/>
    <property type="match status" value="1"/>
</dbReference>
<protein>
    <recommendedName>
        <fullName evidence="6">Sigma-54 factor interaction domain-containing protein</fullName>
    </recommendedName>
</protein>
<evidence type="ECO:0000256" key="3">
    <source>
        <dbReference type="ARBA" id="ARBA00023015"/>
    </source>
</evidence>
<dbReference type="SUPFAM" id="SSF52540">
    <property type="entry name" value="P-loop containing nucleoside triphosphate hydrolases"/>
    <property type="match status" value="1"/>
</dbReference>
<dbReference type="AlphaFoldDB" id="A0A3S9SUZ7"/>
<dbReference type="RefSeq" id="WP_127015421.1">
    <property type="nucleotide sequence ID" value="NZ_CP016379.1"/>
</dbReference>
<dbReference type="InterPro" id="IPR002197">
    <property type="entry name" value="HTH_Fis"/>
</dbReference>
<keyword evidence="4" id="KW-0238">DNA-binding</keyword>
<evidence type="ECO:0000256" key="2">
    <source>
        <dbReference type="ARBA" id="ARBA00022840"/>
    </source>
</evidence>
<gene>
    <name evidence="7" type="ORF">BBF96_01015</name>
</gene>
<dbReference type="InterPro" id="IPR025943">
    <property type="entry name" value="Sigma_54_int_dom_ATP-bd_2"/>
</dbReference>
<dbReference type="InterPro" id="IPR009057">
    <property type="entry name" value="Homeodomain-like_sf"/>
</dbReference>
<keyword evidence="8" id="KW-1185">Reference proteome</keyword>
<evidence type="ECO:0000313" key="8">
    <source>
        <dbReference type="Proteomes" id="UP000267250"/>
    </source>
</evidence>
<evidence type="ECO:0000256" key="1">
    <source>
        <dbReference type="ARBA" id="ARBA00022741"/>
    </source>
</evidence>
<evidence type="ECO:0000313" key="7">
    <source>
        <dbReference type="EMBL" id="AZR72094.1"/>
    </source>
</evidence>
<dbReference type="InterPro" id="IPR025944">
    <property type="entry name" value="Sigma_54_int_dom_CS"/>
</dbReference>